<dbReference type="EnsemblProtists" id="EKX44550">
    <property type="protein sequence ID" value="EKX44550"/>
    <property type="gene ID" value="GUITHDRAFT_109665"/>
</dbReference>
<dbReference type="HOGENOM" id="CLU_817484_0_0_1"/>
<dbReference type="InterPro" id="IPR036020">
    <property type="entry name" value="WW_dom_sf"/>
</dbReference>
<dbReference type="KEGG" id="gtt:GUITHDRAFT_109665"/>
<protein>
    <recommendedName>
        <fullName evidence="2">WW domain-containing protein</fullName>
    </recommendedName>
</protein>
<organism evidence="3">
    <name type="scientific">Guillardia theta (strain CCMP2712)</name>
    <name type="common">Cryptophyte</name>
    <dbReference type="NCBI Taxonomy" id="905079"/>
    <lineage>
        <taxon>Eukaryota</taxon>
        <taxon>Cryptophyceae</taxon>
        <taxon>Pyrenomonadales</taxon>
        <taxon>Geminigeraceae</taxon>
        <taxon>Guillardia</taxon>
    </lineage>
</organism>
<reference evidence="4" key="3">
    <citation type="submission" date="2015-06" db="UniProtKB">
        <authorList>
            <consortium name="EnsemblProtists"/>
        </authorList>
    </citation>
    <scope>IDENTIFICATION</scope>
</reference>
<gene>
    <name evidence="3" type="ORF">GUITHDRAFT_109665</name>
</gene>
<dbReference type="Proteomes" id="UP000011087">
    <property type="component" value="Unassembled WGS sequence"/>
</dbReference>
<dbReference type="PROSITE" id="PS50020">
    <property type="entry name" value="WW_DOMAIN_2"/>
    <property type="match status" value="1"/>
</dbReference>
<dbReference type="AlphaFoldDB" id="L1J8Z9"/>
<keyword evidence="5" id="KW-1185">Reference proteome</keyword>
<feature type="region of interest" description="Disordered" evidence="1">
    <location>
        <begin position="204"/>
        <end position="233"/>
    </location>
</feature>
<dbReference type="SUPFAM" id="SSF51045">
    <property type="entry name" value="WW domain"/>
    <property type="match status" value="1"/>
</dbReference>
<evidence type="ECO:0000256" key="1">
    <source>
        <dbReference type="SAM" id="MobiDB-lite"/>
    </source>
</evidence>
<dbReference type="CDD" id="cd00201">
    <property type="entry name" value="WW"/>
    <property type="match status" value="1"/>
</dbReference>
<feature type="region of interest" description="Disordered" evidence="1">
    <location>
        <begin position="286"/>
        <end position="308"/>
    </location>
</feature>
<dbReference type="InterPro" id="IPR001202">
    <property type="entry name" value="WW_dom"/>
</dbReference>
<dbReference type="Pfam" id="PF00397">
    <property type="entry name" value="WW"/>
    <property type="match status" value="1"/>
</dbReference>
<evidence type="ECO:0000259" key="2">
    <source>
        <dbReference type="PROSITE" id="PS50020"/>
    </source>
</evidence>
<dbReference type="Gene3D" id="2.20.70.10">
    <property type="match status" value="1"/>
</dbReference>
<dbReference type="EMBL" id="JH993004">
    <property type="protein sequence ID" value="EKX44550.1"/>
    <property type="molecule type" value="Genomic_DNA"/>
</dbReference>
<feature type="compositionally biased region" description="Basic and acidic residues" evidence="1">
    <location>
        <begin position="288"/>
        <end position="308"/>
    </location>
</feature>
<dbReference type="PROSITE" id="PS01159">
    <property type="entry name" value="WW_DOMAIN_1"/>
    <property type="match status" value="1"/>
</dbReference>
<feature type="domain" description="WW" evidence="2">
    <location>
        <begin position="304"/>
        <end position="338"/>
    </location>
</feature>
<evidence type="ECO:0000313" key="5">
    <source>
        <dbReference type="Proteomes" id="UP000011087"/>
    </source>
</evidence>
<dbReference type="RefSeq" id="XP_005831530.1">
    <property type="nucleotide sequence ID" value="XM_005831473.1"/>
</dbReference>
<reference evidence="5" key="2">
    <citation type="submission" date="2012-11" db="EMBL/GenBank/DDBJ databases">
        <authorList>
            <person name="Kuo A."/>
            <person name="Curtis B.A."/>
            <person name="Tanifuji G."/>
            <person name="Burki F."/>
            <person name="Gruber A."/>
            <person name="Irimia M."/>
            <person name="Maruyama S."/>
            <person name="Arias M.C."/>
            <person name="Ball S.G."/>
            <person name="Gile G.H."/>
            <person name="Hirakawa Y."/>
            <person name="Hopkins J.F."/>
            <person name="Rensing S.A."/>
            <person name="Schmutz J."/>
            <person name="Symeonidi A."/>
            <person name="Elias M."/>
            <person name="Eveleigh R.J."/>
            <person name="Herman E.K."/>
            <person name="Klute M.J."/>
            <person name="Nakayama T."/>
            <person name="Obornik M."/>
            <person name="Reyes-Prieto A."/>
            <person name="Armbrust E.V."/>
            <person name="Aves S.J."/>
            <person name="Beiko R.G."/>
            <person name="Coutinho P."/>
            <person name="Dacks J.B."/>
            <person name="Durnford D.G."/>
            <person name="Fast N.M."/>
            <person name="Green B.R."/>
            <person name="Grisdale C."/>
            <person name="Hempe F."/>
            <person name="Henrissat B."/>
            <person name="Hoppner M.P."/>
            <person name="Ishida K.-I."/>
            <person name="Kim E."/>
            <person name="Koreny L."/>
            <person name="Kroth P.G."/>
            <person name="Liu Y."/>
            <person name="Malik S.-B."/>
            <person name="Maier U.G."/>
            <person name="McRose D."/>
            <person name="Mock T."/>
            <person name="Neilson J.A."/>
            <person name="Onodera N.T."/>
            <person name="Poole A.M."/>
            <person name="Pritham E.J."/>
            <person name="Richards T.A."/>
            <person name="Rocap G."/>
            <person name="Roy S.W."/>
            <person name="Sarai C."/>
            <person name="Schaack S."/>
            <person name="Shirato S."/>
            <person name="Slamovits C.H."/>
            <person name="Spencer D.F."/>
            <person name="Suzuki S."/>
            <person name="Worden A.Z."/>
            <person name="Zauner S."/>
            <person name="Barry K."/>
            <person name="Bell C."/>
            <person name="Bharti A.K."/>
            <person name="Crow J.A."/>
            <person name="Grimwood J."/>
            <person name="Kramer R."/>
            <person name="Lindquist E."/>
            <person name="Lucas S."/>
            <person name="Salamov A."/>
            <person name="McFadden G.I."/>
            <person name="Lane C.E."/>
            <person name="Keeling P.J."/>
            <person name="Gray M.W."/>
            <person name="Grigoriev I.V."/>
            <person name="Archibald J.M."/>
        </authorList>
    </citation>
    <scope>NUCLEOTIDE SEQUENCE</scope>
    <source>
        <strain evidence="5">CCMP2712</strain>
    </source>
</reference>
<reference evidence="3 5" key="1">
    <citation type="journal article" date="2012" name="Nature">
        <title>Algal genomes reveal evolutionary mosaicism and the fate of nucleomorphs.</title>
        <authorList>
            <consortium name="DOE Joint Genome Institute"/>
            <person name="Curtis B.A."/>
            <person name="Tanifuji G."/>
            <person name="Burki F."/>
            <person name="Gruber A."/>
            <person name="Irimia M."/>
            <person name="Maruyama S."/>
            <person name="Arias M.C."/>
            <person name="Ball S.G."/>
            <person name="Gile G.H."/>
            <person name="Hirakawa Y."/>
            <person name="Hopkins J.F."/>
            <person name="Kuo A."/>
            <person name="Rensing S.A."/>
            <person name="Schmutz J."/>
            <person name="Symeonidi A."/>
            <person name="Elias M."/>
            <person name="Eveleigh R.J."/>
            <person name="Herman E.K."/>
            <person name="Klute M.J."/>
            <person name="Nakayama T."/>
            <person name="Obornik M."/>
            <person name="Reyes-Prieto A."/>
            <person name="Armbrust E.V."/>
            <person name="Aves S.J."/>
            <person name="Beiko R.G."/>
            <person name="Coutinho P."/>
            <person name="Dacks J.B."/>
            <person name="Durnford D.G."/>
            <person name="Fast N.M."/>
            <person name="Green B.R."/>
            <person name="Grisdale C.J."/>
            <person name="Hempel F."/>
            <person name="Henrissat B."/>
            <person name="Hoppner M.P."/>
            <person name="Ishida K."/>
            <person name="Kim E."/>
            <person name="Koreny L."/>
            <person name="Kroth P.G."/>
            <person name="Liu Y."/>
            <person name="Malik S.B."/>
            <person name="Maier U.G."/>
            <person name="McRose D."/>
            <person name="Mock T."/>
            <person name="Neilson J.A."/>
            <person name="Onodera N.T."/>
            <person name="Poole A.M."/>
            <person name="Pritham E.J."/>
            <person name="Richards T.A."/>
            <person name="Rocap G."/>
            <person name="Roy S.W."/>
            <person name="Sarai C."/>
            <person name="Schaack S."/>
            <person name="Shirato S."/>
            <person name="Slamovits C.H."/>
            <person name="Spencer D.F."/>
            <person name="Suzuki S."/>
            <person name="Worden A.Z."/>
            <person name="Zauner S."/>
            <person name="Barry K."/>
            <person name="Bell C."/>
            <person name="Bharti A.K."/>
            <person name="Crow J.A."/>
            <person name="Grimwood J."/>
            <person name="Kramer R."/>
            <person name="Lindquist E."/>
            <person name="Lucas S."/>
            <person name="Salamov A."/>
            <person name="McFadden G.I."/>
            <person name="Lane C.E."/>
            <person name="Keeling P.J."/>
            <person name="Gray M.W."/>
            <person name="Grigoriev I.V."/>
            <person name="Archibald J.M."/>
        </authorList>
    </citation>
    <scope>NUCLEOTIDE SEQUENCE</scope>
    <source>
        <strain evidence="3 5">CCMP2712</strain>
    </source>
</reference>
<accession>L1J8Z9</accession>
<evidence type="ECO:0000313" key="4">
    <source>
        <dbReference type="EnsemblProtists" id="EKX44550"/>
    </source>
</evidence>
<name>L1J8Z9_GUITC</name>
<dbReference type="GeneID" id="17301183"/>
<sequence length="340" mass="39122">MPLYLKYKMDQSSEREFEASRRMNWNESRLSSADTITSHACKASDSLLQTFKRPDVKMESYIPSDLAHLLKSKLRTALYTSLGNIPDLPEKERNLIVSHHQHSLCDVLNDREGLEEESVFLRHDRESAALHDAMNVEMERQRSILMQKLRHRSRVRLQWQSNQASSSKSNEQAMMERFVKTSRDGNSSFSFPCVADTTCQVQQRPQTCKSRLRRGTDESKEAANGGRGNGSDQIKTVLQSAVERLKLFLSSETTRKLQRNVRKDEKGFQQPGDDIFPLVLPSMKAGKGAKDSLREDQAKKKTDDHVQGEWVRKISRRSGKSYYLNTLTKETRWKIPSELQ</sequence>
<evidence type="ECO:0000313" key="3">
    <source>
        <dbReference type="EMBL" id="EKX44550.1"/>
    </source>
</evidence>
<dbReference type="SMART" id="SM00456">
    <property type="entry name" value="WW"/>
    <property type="match status" value="1"/>
</dbReference>
<proteinExistence type="predicted"/>
<dbReference type="PaxDb" id="55529-EKX44550"/>